<keyword evidence="3" id="KW-1185">Reference proteome</keyword>
<feature type="transmembrane region" description="Helical" evidence="1">
    <location>
        <begin position="141"/>
        <end position="161"/>
    </location>
</feature>
<proteinExistence type="predicted"/>
<dbReference type="EMBL" id="VUOC01000001">
    <property type="protein sequence ID" value="KAA2244839.1"/>
    <property type="molecule type" value="Genomic_DNA"/>
</dbReference>
<keyword evidence="1" id="KW-0472">Membrane</keyword>
<feature type="transmembrane region" description="Helical" evidence="1">
    <location>
        <begin position="173"/>
        <end position="198"/>
    </location>
</feature>
<dbReference type="Proteomes" id="UP000324611">
    <property type="component" value="Unassembled WGS sequence"/>
</dbReference>
<comment type="caution">
    <text evidence="2">The sequence shown here is derived from an EMBL/GenBank/DDBJ whole genome shotgun (WGS) entry which is preliminary data.</text>
</comment>
<gene>
    <name evidence="2" type="ORF">F0L74_02420</name>
</gene>
<dbReference type="AlphaFoldDB" id="A0A5B2W3I5"/>
<feature type="transmembrane region" description="Helical" evidence="1">
    <location>
        <begin position="210"/>
        <end position="226"/>
    </location>
</feature>
<keyword evidence="1" id="KW-0812">Transmembrane</keyword>
<name>A0A5B2W3I5_9BACT</name>
<evidence type="ECO:0000313" key="3">
    <source>
        <dbReference type="Proteomes" id="UP000324611"/>
    </source>
</evidence>
<protein>
    <submittedName>
        <fullName evidence="2">Uncharacterized protein</fullName>
    </submittedName>
</protein>
<keyword evidence="1" id="KW-1133">Transmembrane helix</keyword>
<dbReference type="RefSeq" id="WP_149836235.1">
    <property type="nucleotide sequence ID" value="NZ_VUOC01000001.1"/>
</dbReference>
<accession>A0A5B2W3I5</accession>
<reference evidence="2 3" key="1">
    <citation type="submission" date="2019-09" db="EMBL/GenBank/DDBJ databases">
        <title>Chitinophaga ginsengihumi sp. nov., isolated from soil of ginseng rhizosphere.</title>
        <authorList>
            <person name="Lee J."/>
        </authorList>
    </citation>
    <scope>NUCLEOTIDE SEQUENCE [LARGE SCALE GENOMIC DNA]</scope>
    <source>
        <strain evidence="2 3">BN140078</strain>
    </source>
</reference>
<evidence type="ECO:0000313" key="2">
    <source>
        <dbReference type="EMBL" id="KAA2244839.1"/>
    </source>
</evidence>
<organism evidence="2 3">
    <name type="scientific">Chitinophaga agrisoli</name>
    <dbReference type="NCBI Taxonomy" id="2607653"/>
    <lineage>
        <taxon>Bacteria</taxon>
        <taxon>Pseudomonadati</taxon>
        <taxon>Bacteroidota</taxon>
        <taxon>Chitinophagia</taxon>
        <taxon>Chitinophagales</taxon>
        <taxon>Chitinophagaceae</taxon>
        <taxon>Chitinophaga</taxon>
    </lineage>
</organism>
<evidence type="ECO:0000256" key="1">
    <source>
        <dbReference type="SAM" id="Phobius"/>
    </source>
</evidence>
<reference evidence="2 3" key="2">
    <citation type="submission" date="2019-09" db="EMBL/GenBank/DDBJ databases">
        <authorList>
            <person name="Jin C."/>
        </authorList>
    </citation>
    <scope>NUCLEOTIDE SEQUENCE [LARGE SCALE GENOMIC DNA]</scope>
    <source>
        <strain evidence="2 3">BN140078</strain>
    </source>
</reference>
<sequence length="244" mass="28019">MIPNQLHVPGIQFFKLKPYQHRQRERHSSGYHGTMTNNGEVYLHKHYYTMIKVSNAWRIGFKNVLNVPVDVMMQFSIHDKYGQLETFTQGYNNLRPTEPAEIFFDVQDKKLKIMLDMVEVYANGYLHTATEVKQFMPPQPWAVKSWVVALVMAIVSAAALTDPHPMNFISISLPFLALAMTGAGFLHRTPVMLMLIFLSLVPFSSHSLEIKTTIGVMGLGYLYWVWKKRHSIKDFLMGSATPLR</sequence>